<keyword evidence="3 7" id="KW-0479">Metal-binding</keyword>
<evidence type="ECO:0000256" key="1">
    <source>
        <dbReference type="ARBA" id="ARBA00008478"/>
    </source>
</evidence>
<dbReference type="HOGENOM" id="CLU_113319_1_2_0"/>
<dbReference type="InterPro" id="IPR045865">
    <property type="entry name" value="ACT-like_dom_sf"/>
</dbReference>
<evidence type="ECO:0000313" key="11">
    <source>
        <dbReference type="Proteomes" id="UP000005096"/>
    </source>
</evidence>
<name>E3D0M2_9BACT</name>
<feature type="domain" description="Ribbon-helix-helix protein CopG" evidence="8">
    <location>
        <begin position="16"/>
        <end position="52"/>
    </location>
</feature>
<comment type="function">
    <text evidence="7">Transcriptional regulator.</text>
</comment>
<dbReference type="PANTHER" id="PTHR34719">
    <property type="entry name" value="NICKEL-RESPONSIVE REGULATOR"/>
    <property type="match status" value="1"/>
</dbReference>
<keyword evidence="2 7" id="KW-0533">Nickel</keyword>
<feature type="domain" description="Transcription factor NikR nickel binding C-terminal" evidence="9">
    <location>
        <begin position="66"/>
        <end position="130"/>
    </location>
</feature>
<dbReference type="InterPro" id="IPR027271">
    <property type="entry name" value="Acetolactate_synth/TF_NikR_C"/>
</dbReference>
<dbReference type="EMBL" id="CM001022">
    <property type="protein sequence ID" value="EFQ23843.1"/>
    <property type="molecule type" value="Genomic_DNA"/>
</dbReference>
<sequence>MSSSEEENGKTPALARFSVSLPEELLEAFDRWIQRQSLGTRSEALRKLIRRFISESLWEERSGEVCGTLTLLYDHHSRDAVGELTRLEHDFEDVIVCTTHIHLDHDHCLEAVLLKGPTCRARAFSEALMEKGLLYAAPSLTPLKESLWGRS</sequence>
<evidence type="ECO:0000259" key="9">
    <source>
        <dbReference type="Pfam" id="PF08753"/>
    </source>
</evidence>
<keyword evidence="6 7" id="KW-0804">Transcription</keyword>
<dbReference type="NCBIfam" id="NF003381">
    <property type="entry name" value="PRK04460.1"/>
    <property type="match status" value="1"/>
</dbReference>
<dbReference type="GO" id="GO:0016151">
    <property type="term" value="F:nickel cation binding"/>
    <property type="evidence" value="ECO:0007669"/>
    <property type="project" value="UniProtKB-UniRule"/>
</dbReference>
<accession>E3D0M2</accession>
<gene>
    <name evidence="10" type="ORF">Apau_1424</name>
</gene>
<dbReference type="Gene3D" id="3.30.70.1150">
    <property type="entry name" value="ACT-like. Chain A, domain 2"/>
    <property type="match status" value="1"/>
</dbReference>
<dbReference type="InterPro" id="IPR014864">
    <property type="entry name" value="TF_NikR_Ni-bd_C"/>
</dbReference>
<dbReference type="InterPro" id="IPR013321">
    <property type="entry name" value="Arc_rbn_hlx_hlx"/>
</dbReference>
<evidence type="ECO:0000256" key="3">
    <source>
        <dbReference type="ARBA" id="ARBA00022723"/>
    </source>
</evidence>
<dbReference type="InterPro" id="IPR022988">
    <property type="entry name" value="Ni_resp_reg_NikR"/>
</dbReference>
<dbReference type="STRING" id="584708.Apau_1424"/>
<evidence type="ECO:0000256" key="2">
    <source>
        <dbReference type="ARBA" id="ARBA00022596"/>
    </source>
</evidence>
<dbReference type="GO" id="GO:0003700">
    <property type="term" value="F:DNA-binding transcription factor activity"/>
    <property type="evidence" value="ECO:0007669"/>
    <property type="project" value="UniProtKB-UniRule"/>
</dbReference>
<keyword evidence="4 7" id="KW-0805">Transcription regulation</keyword>
<evidence type="ECO:0000256" key="6">
    <source>
        <dbReference type="ARBA" id="ARBA00023163"/>
    </source>
</evidence>
<evidence type="ECO:0000256" key="7">
    <source>
        <dbReference type="HAMAP-Rule" id="MF_00476"/>
    </source>
</evidence>
<feature type="binding site" evidence="7">
    <location>
        <position position="100"/>
    </location>
    <ligand>
        <name>Ni(2+)</name>
        <dbReference type="ChEBI" id="CHEBI:49786"/>
    </ligand>
</feature>
<dbReference type="Pfam" id="PF08753">
    <property type="entry name" value="NikR_C"/>
    <property type="match status" value="1"/>
</dbReference>
<organism evidence="10 11">
    <name type="scientific">Aminomonas paucivorans DSM 12260</name>
    <dbReference type="NCBI Taxonomy" id="584708"/>
    <lineage>
        <taxon>Bacteria</taxon>
        <taxon>Thermotogati</taxon>
        <taxon>Synergistota</taxon>
        <taxon>Synergistia</taxon>
        <taxon>Synergistales</taxon>
        <taxon>Synergistaceae</taxon>
        <taxon>Aminomonas</taxon>
    </lineage>
</organism>
<proteinExistence type="inferred from homology"/>
<feature type="binding site" evidence="7">
    <location>
        <position position="108"/>
    </location>
    <ligand>
        <name>Ni(2+)</name>
        <dbReference type="ChEBI" id="CHEBI:49786"/>
    </ligand>
</feature>
<dbReference type="HAMAP" id="MF_00476">
    <property type="entry name" value="NikR"/>
    <property type="match status" value="1"/>
</dbReference>
<reference evidence="10 11" key="1">
    <citation type="journal article" date="2010" name="Stand. Genomic Sci.">
        <title>Non-contiguous finished genome sequence of Aminomonas paucivorans type strain (GLU-3).</title>
        <authorList>
            <person name="Pitluck S."/>
            <person name="Yasawong M."/>
            <person name="Held B."/>
            <person name="Lapidus A."/>
            <person name="Nolan M."/>
            <person name="Copeland A."/>
            <person name="Lucas S."/>
            <person name="Del Rio T.G."/>
            <person name="Tice H."/>
            <person name="Cheng J.F."/>
            <person name="Chertkov O."/>
            <person name="Goodwin L."/>
            <person name="Tapia R."/>
            <person name="Han C."/>
            <person name="Liolios K."/>
            <person name="Ivanova N."/>
            <person name="Mavromatis K."/>
            <person name="Ovchinnikova G."/>
            <person name="Pati A."/>
            <person name="Chen A."/>
            <person name="Palaniappan K."/>
            <person name="Land M."/>
            <person name="Hauser L."/>
            <person name="Chang Y.J."/>
            <person name="Jeffries C.D."/>
            <person name="Pukall R."/>
            <person name="Spring S."/>
            <person name="Rohde M."/>
            <person name="Sikorski J."/>
            <person name="Goker M."/>
            <person name="Woyke T."/>
            <person name="Bristow J."/>
            <person name="Eisen J.A."/>
            <person name="Markowitz V."/>
            <person name="Hugenholtz P."/>
            <person name="Kyrpides N.C."/>
            <person name="Klenk H.P."/>
        </authorList>
    </citation>
    <scope>NUCLEOTIDE SEQUENCE [LARGE SCALE GENOMIC DNA]</scope>
    <source>
        <strain evidence="10 11">DSM 12260</strain>
    </source>
</reference>
<feature type="binding site" evidence="7">
    <location>
        <position position="102"/>
    </location>
    <ligand>
        <name>Ni(2+)</name>
        <dbReference type="ChEBI" id="CHEBI:49786"/>
    </ligand>
</feature>
<comment type="cofactor">
    <cofactor evidence="7">
        <name>Ni(2+)</name>
        <dbReference type="ChEBI" id="CHEBI:49786"/>
    </cofactor>
    <text evidence="7">Binds 1 nickel ion per subunit.</text>
</comment>
<dbReference type="InterPro" id="IPR002145">
    <property type="entry name" value="CopG"/>
</dbReference>
<keyword evidence="5 7" id="KW-0238">DNA-binding</keyword>
<dbReference type="eggNOG" id="COG0864">
    <property type="taxonomic scope" value="Bacteria"/>
</dbReference>
<dbReference type="GO" id="GO:0003677">
    <property type="term" value="F:DNA binding"/>
    <property type="evidence" value="ECO:0007669"/>
    <property type="project" value="UniProtKB-KW"/>
</dbReference>
<evidence type="ECO:0000256" key="4">
    <source>
        <dbReference type="ARBA" id="ARBA00023015"/>
    </source>
</evidence>
<feature type="binding site" evidence="7">
    <location>
        <position position="89"/>
    </location>
    <ligand>
        <name>Ni(2+)</name>
        <dbReference type="ChEBI" id="CHEBI:49786"/>
    </ligand>
</feature>
<dbReference type="PANTHER" id="PTHR34719:SF2">
    <property type="entry name" value="NICKEL-RESPONSIVE REGULATOR"/>
    <property type="match status" value="1"/>
</dbReference>
<evidence type="ECO:0000256" key="5">
    <source>
        <dbReference type="ARBA" id="ARBA00023125"/>
    </source>
</evidence>
<dbReference type="Pfam" id="PF01402">
    <property type="entry name" value="RHH_1"/>
    <property type="match status" value="1"/>
</dbReference>
<evidence type="ECO:0000259" key="8">
    <source>
        <dbReference type="Pfam" id="PF01402"/>
    </source>
</evidence>
<protein>
    <recommendedName>
        <fullName evidence="7">Putative nickel-responsive regulator</fullName>
    </recommendedName>
</protein>
<dbReference type="RefSeq" id="WP_006301047.1">
    <property type="nucleotide sequence ID" value="NZ_CM001022.1"/>
</dbReference>
<dbReference type="NCBIfam" id="NF002815">
    <property type="entry name" value="PRK02967.1"/>
    <property type="match status" value="1"/>
</dbReference>
<comment type="similarity">
    <text evidence="1 7">Belongs to the transcriptional regulatory CopG/NikR family.</text>
</comment>
<dbReference type="Proteomes" id="UP000005096">
    <property type="component" value="Chromosome"/>
</dbReference>
<keyword evidence="11" id="KW-1185">Reference proteome</keyword>
<dbReference type="AlphaFoldDB" id="E3D0M2"/>
<dbReference type="PaxDb" id="584708-Apau_1424"/>
<dbReference type="CDD" id="cd22231">
    <property type="entry name" value="RHH_NikR_HicB-like"/>
    <property type="match status" value="1"/>
</dbReference>
<dbReference type="SUPFAM" id="SSF55021">
    <property type="entry name" value="ACT-like"/>
    <property type="match status" value="1"/>
</dbReference>
<dbReference type="Gene3D" id="1.10.1220.10">
    <property type="entry name" value="Met repressor-like"/>
    <property type="match status" value="1"/>
</dbReference>
<dbReference type="InterPro" id="IPR050192">
    <property type="entry name" value="CopG/NikR_regulator"/>
</dbReference>
<dbReference type="InterPro" id="IPR010985">
    <property type="entry name" value="Ribbon_hlx_hlx"/>
</dbReference>
<dbReference type="GO" id="GO:0010045">
    <property type="term" value="P:response to nickel cation"/>
    <property type="evidence" value="ECO:0007669"/>
    <property type="project" value="InterPro"/>
</dbReference>
<evidence type="ECO:0000313" key="10">
    <source>
        <dbReference type="EMBL" id="EFQ23843.1"/>
    </source>
</evidence>
<dbReference type="SUPFAM" id="SSF47598">
    <property type="entry name" value="Ribbon-helix-helix"/>
    <property type="match status" value="1"/>
</dbReference>